<dbReference type="Proteomes" id="UP001151834">
    <property type="component" value="Unassembled WGS sequence"/>
</dbReference>
<proteinExistence type="predicted"/>
<protein>
    <submittedName>
        <fullName evidence="2">PTS sugar transporter subunit IIA</fullName>
    </submittedName>
</protein>
<name>A0AAP8VDK0_LACPE</name>
<evidence type="ECO:0000259" key="1">
    <source>
        <dbReference type="PROSITE" id="PS51094"/>
    </source>
</evidence>
<dbReference type="Pfam" id="PF00359">
    <property type="entry name" value="PTS_EIIA_2"/>
    <property type="match status" value="1"/>
</dbReference>
<feature type="domain" description="PTS EIIA type-2" evidence="1">
    <location>
        <begin position="2"/>
        <end position="143"/>
    </location>
</feature>
<dbReference type="SUPFAM" id="SSF55804">
    <property type="entry name" value="Phoshotransferase/anion transport protein"/>
    <property type="match status" value="1"/>
</dbReference>
<keyword evidence="2" id="KW-0762">Sugar transport</keyword>
<dbReference type="EMBL" id="JAPEQV010000012">
    <property type="protein sequence ID" value="MDF2313344.1"/>
    <property type="molecule type" value="Genomic_DNA"/>
</dbReference>
<dbReference type="InterPro" id="IPR051541">
    <property type="entry name" value="PTS_SugarTrans_NitroReg"/>
</dbReference>
<organism evidence="2 3">
    <name type="scientific">Lactiplantibacillus pentosus</name>
    <name type="common">Lactobacillus pentosus</name>
    <dbReference type="NCBI Taxonomy" id="1589"/>
    <lineage>
        <taxon>Bacteria</taxon>
        <taxon>Bacillati</taxon>
        <taxon>Bacillota</taxon>
        <taxon>Bacilli</taxon>
        <taxon>Lactobacillales</taxon>
        <taxon>Lactobacillaceae</taxon>
        <taxon>Lactiplantibacillus</taxon>
    </lineage>
</organism>
<dbReference type="PANTHER" id="PTHR47738">
    <property type="entry name" value="PTS SYSTEM FRUCTOSE-LIKE EIIA COMPONENT-RELATED"/>
    <property type="match status" value="1"/>
</dbReference>
<evidence type="ECO:0000313" key="3">
    <source>
        <dbReference type="Proteomes" id="UP001151834"/>
    </source>
</evidence>
<comment type="caution">
    <text evidence="2">The sequence shown here is derived from an EMBL/GenBank/DDBJ whole genome shotgun (WGS) entry which is preliminary data.</text>
</comment>
<keyword evidence="2" id="KW-0813">Transport</keyword>
<dbReference type="PANTHER" id="PTHR47738:SF2">
    <property type="entry name" value="PTS SYSTEM FRUCTOSE-LIKE EIIA COMPONENT"/>
    <property type="match status" value="1"/>
</dbReference>
<gene>
    <name evidence="2" type="ORF">OOJ94_10975</name>
</gene>
<dbReference type="RefSeq" id="WP_065674913.1">
    <property type="nucleotide sequence ID" value="NZ_CP099551.1"/>
</dbReference>
<dbReference type="InterPro" id="IPR002178">
    <property type="entry name" value="PTS_EIIA_type-2_dom"/>
</dbReference>
<evidence type="ECO:0000313" key="2">
    <source>
        <dbReference type="EMBL" id="MDF2313344.1"/>
    </source>
</evidence>
<dbReference type="PROSITE" id="PS51094">
    <property type="entry name" value="PTS_EIIA_TYPE_2"/>
    <property type="match status" value="1"/>
</dbReference>
<reference evidence="2" key="1">
    <citation type="submission" date="2022-11" db="EMBL/GenBank/DDBJ databases">
        <authorList>
            <person name="Wang Z."/>
        </authorList>
    </citation>
    <scope>NUCLEOTIDE SEQUENCE</scope>
    <source>
        <strain evidence="2">P2000</strain>
    </source>
</reference>
<dbReference type="Gene3D" id="3.40.930.10">
    <property type="entry name" value="Mannitol-specific EII, Chain A"/>
    <property type="match status" value="1"/>
</dbReference>
<accession>A0AAP8VDK0</accession>
<dbReference type="InterPro" id="IPR016152">
    <property type="entry name" value="PTrfase/Anion_transptr"/>
</dbReference>
<reference evidence="2" key="2">
    <citation type="journal article" date="2023" name="Front Nutr">
        <title>Lactiplantibacillus pentosus P2020 protects the hyperuricemia and renal inflammation in mice.</title>
        <authorList>
            <person name="Wang Z."/>
            <person name="Song L."/>
            <person name="Li X."/>
            <person name="Xiao Y."/>
            <person name="Huang Y."/>
            <person name="Zhang Y."/>
            <person name="Li J."/>
            <person name="Li M."/>
            <person name="Ren Z."/>
        </authorList>
    </citation>
    <scope>NUCLEOTIDE SEQUENCE</scope>
    <source>
        <strain evidence="2">P2000</strain>
    </source>
</reference>
<sequence length="143" mass="16261">MKSEIRKLVLWDLYAVTKSSLFDQVAALLSEQQIVRSPKQVIDLWERREQMGSTMIDHLLAAPHAQADLIKQNTMVLVHTRDPISYWDGDETAQNFIFCCVRQDISKVEADSVTATLRLAISEKAQDAFQHDAKSQIITALNF</sequence>
<dbReference type="AlphaFoldDB" id="A0AAP8VDK0"/>